<accession>A0ABD1FXI9</accession>
<evidence type="ECO:0000313" key="1">
    <source>
        <dbReference type="EMBL" id="KAL1535689.1"/>
    </source>
</evidence>
<proteinExistence type="predicted"/>
<dbReference type="AlphaFoldDB" id="A0ABD1FXI9"/>
<gene>
    <name evidence="1" type="ORF">AAHA92_28443</name>
</gene>
<name>A0ABD1FXI9_SALDI</name>
<comment type="caution">
    <text evidence="1">The sequence shown here is derived from an EMBL/GenBank/DDBJ whole genome shotgun (WGS) entry which is preliminary data.</text>
</comment>
<dbReference type="Proteomes" id="UP001567538">
    <property type="component" value="Unassembled WGS sequence"/>
</dbReference>
<sequence>MEAARLKERIVSQHQDVKQCSGKTYSQIADDTGLTNVYVAQLLPSPTSPTTSSLRCSNLPFALTIPTQFRIPPSIGSIFSFDLPFF</sequence>
<dbReference type="EMBL" id="JBEAFC010000011">
    <property type="protein sequence ID" value="KAL1535689.1"/>
    <property type="molecule type" value="Genomic_DNA"/>
</dbReference>
<keyword evidence="1" id="KW-0456">Lyase</keyword>
<protein>
    <submittedName>
        <fullName evidence="1">Cyanase</fullName>
        <ecNumber evidence="1">4.2.1.104</ecNumber>
    </submittedName>
</protein>
<evidence type="ECO:0000313" key="2">
    <source>
        <dbReference type="Proteomes" id="UP001567538"/>
    </source>
</evidence>
<reference evidence="1 2" key="1">
    <citation type="submission" date="2024-06" db="EMBL/GenBank/DDBJ databases">
        <title>A chromosome level genome sequence of Diviner's sage (Salvia divinorum).</title>
        <authorList>
            <person name="Ford S.A."/>
            <person name="Ro D.-K."/>
            <person name="Ness R.W."/>
            <person name="Phillips M.A."/>
        </authorList>
    </citation>
    <scope>NUCLEOTIDE SEQUENCE [LARGE SCALE GENOMIC DNA]</scope>
    <source>
        <strain evidence="1">SAF-2024a</strain>
        <tissue evidence="1">Leaf</tissue>
    </source>
</reference>
<keyword evidence="2" id="KW-1185">Reference proteome</keyword>
<dbReference type="GO" id="GO:0008824">
    <property type="term" value="F:cyanate hydratase activity"/>
    <property type="evidence" value="ECO:0007669"/>
    <property type="project" value="UniProtKB-EC"/>
</dbReference>
<organism evidence="1 2">
    <name type="scientific">Salvia divinorum</name>
    <name type="common">Maria pastora</name>
    <name type="synonym">Diviner's sage</name>
    <dbReference type="NCBI Taxonomy" id="28513"/>
    <lineage>
        <taxon>Eukaryota</taxon>
        <taxon>Viridiplantae</taxon>
        <taxon>Streptophyta</taxon>
        <taxon>Embryophyta</taxon>
        <taxon>Tracheophyta</taxon>
        <taxon>Spermatophyta</taxon>
        <taxon>Magnoliopsida</taxon>
        <taxon>eudicotyledons</taxon>
        <taxon>Gunneridae</taxon>
        <taxon>Pentapetalae</taxon>
        <taxon>asterids</taxon>
        <taxon>lamiids</taxon>
        <taxon>Lamiales</taxon>
        <taxon>Lamiaceae</taxon>
        <taxon>Nepetoideae</taxon>
        <taxon>Mentheae</taxon>
        <taxon>Salviinae</taxon>
        <taxon>Salvia</taxon>
        <taxon>Salvia subgen. Calosphace</taxon>
    </lineage>
</organism>
<dbReference type="EC" id="4.2.1.104" evidence="1"/>